<reference evidence="7 8" key="1">
    <citation type="journal article" date="2013" name="Nat. Commun.">
        <title>Genome analysis reveals insights into physiology and longevity of the Brandt's bat Myotis brandtii.</title>
        <authorList>
            <person name="Seim I."/>
            <person name="Fang X."/>
            <person name="Xiong Z."/>
            <person name="Lobanov A.V."/>
            <person name="Huang Z."/>
            <person name="Ma S."/>
            <person name="Feng Y."/>
            <person name="Turanov A.A."/>
            <person name="Zhu Y."/>
            <person name="Lenz T.L."/>
            <person name="Gerashchenko M.V."/>
            <person name="Fan D."/>
            <person name="Hee Yim S."/>
            <person name="Yao X."/>
            <person name="Jordan D."/>
            <person name="Xiong Y."/>
            <person name="Ma Y."/>
            <person name="Lyapunov A.N."/>
            <person name="Chen G."/>
            <person name="Kulakova O.I."/>
            <person name="Sun Y."/>
            <person name="Lee S.G."/>
            <person name="Bronson R.T."/>
            <person name="Moskalev A.A."/>
            <person name="Sunyaev S.R."/>
            <person name="Zhang G."/>
            <person name="Krogh A."/>
            <person name="Wang J."/>
            <person name="Gladyshev V.N."/>
        </authorList>
    </citation>
    <scope>NUCLEOTIDE SEQUENCE [LARGE SCALE GENOMIC DNA]</scope>
</reference>
<evidence type="ECO:0000313" key="8">
    <source>
        <dbReference type="Proteomes" id="UP000052978"/>
    </source>
</evidence>
<dbReference type="Pfam" id="PF15670">
    <property type="entry name" value="Spem1"/>
    <property type="match status" value="1"/>
</dbReference>
<evidence type="ECO:0000259" key="6">
    <source>
        <dbReference type="Pfam" id="PF15670"/>
    </source>
</evidence>
<evidence type="ECO:0000256" key="1">
    <source>
        <dbReference type="ARBA" id="ARBA00004167"/>
    </source>
</evidence>
<evidence type="ECO:0000256" key="4">
    <source>
        <dbReference type="ARBA" id="ARBA00023136"/>
    </source>
</evidence>
<keyword evidence="4 5" id="KW-0472">Membrane</keyword>
<dbReference type="GO" id="GO:0030317">
    <property type="term" value="P:flagellated sperm motility"/>
    <property type="evidence" value="ECO:0007669"/>
    <property type="project" value="TreeGrafter"/>
</dbReference>
<evidence type="ECO:0000256" key="3">
    <source>
        <dbReference type="ARBA" id="ARBA00022989"/>
    </source>
</evidence>
<dbReference type="GO" id="GO:0007291">
    <property type="term" value="P:sperm individualization"/>
    <property type="evidence" value="ECO:0007669"/>
    <property type="project" value="TreeGrafter"/>
</dbReference>
<keyword evidence="2 5" id="KW-0812">Transmembrane</keyword>
<organism evidence="7 8">
    <name type="scientific">Myotis brandtii</name>
    <name type="common">Brandt's bat</name>
    <dbReference type="NCBI Taxonomy" id="109478"/>
    <lineage>
        <taxon>Eukaryota</taxon>
        <taxon>Metazoa</taxon>
        <taxon>Chordata</taxon>
        <taxon>Craniata</taxon>
        <taxon>Vertebrata</taxon>
        <taxon>Euteleostomi</taxon>
        <taxon>Mammalia</taxon>
        <taxon>Eutheria</taxon>
        <taxon>Laurasiatheria</taxon>
        <taxon>Chiroptera</taxon>
        <taxon>Yangochiroptera</taxon>
        <taxon>Vespertilionidae</taxon>
        <taxon>Myotis</taxon>
    </lineage>
</organism>
<dbReference type="InterPro" id="IPR031368">
    <property type="entry name" value="SPEM1_N"/>
</dbReference>
<dbReference type="PANTHER" id="PTHR34834:SF1">
    <property type="entry name" value="SPERMATID MATURATION PROTEIN 1"/>
    <property type="match status" value="1"/>
</dbReference>
<gene>
    <name evidence="7" type="ORF">D623_10021037</name>
</gene>
<keyword evidence="8" id="KW-1185">Reference proteome</keyword>
<evidence type="ECO:0000256" key="5">
    <source>
        <dbReference type="SAM" id="Phobius"/>
    </source>
</evidence>
<dbReference type="PANTHER" id="PTHR34834">
    <property type="entry name" value="SPERMATID MATURATION PROTEIN 1"/>
    <property type="match status" value="1"/>
</dbReference>
<dbReference type="GO" id="GO:0016020">
    <property type="term" value="C:membrane"/>
    <property type="evidence" value="ECO:0007669"/>
    <property type="project" value="UniProtKB-SubCell"/>
</dbReference>
<keyword evidence="3 5" id="KW-1133">Transmembrane helix</keyword>
<accession>S7NG72</accession>
<evidence type="ECO:0000256" key="2">
    <source>
        <dbReference type="ARBA" id="ARBA00022692"/>
    </source>
</evidence>
<feature type="domain" description="Spermatid maturation protein 1 N-terminal" evidence="6">
    <location>
        <begin position="5"/>
        <end position="53"/>
    </location>
</feature>
<comment type="subcellular location">
    <subcellularLocation>
        <location evidence="1">Membrane</location>
        <topology evidence="1">Single-pass membrane protein</topology>
    </subcellularLocation>
</comment>
<dbReference type="AlphaFoldDB" id="S7NG72"/>
<dbReference type="Proteomes" id="UP000052978">
    <property type="component" value="Unassembled WGS sequence"/>
</dbReference>
<dbReference type="EMBL" id="KE164153">
    <property type="protein sequence ID" value="EPQ15465.1"/>
    <property type="molecule type" value="Genomic_DNA"/>
</dbReference>
<proteinExistence type="predicted"/>
<feature type="transmembrane region" description="Helical" evidence="5">
    <location>
        <begin position="29"/>
        <end position="53"/>
    </location>
</feature>
<protein>
    <submittedName>
        <fullName evidence="7">Spermatid maturation protein 1</fullName>
    </submittedName>
</protein>
<sequence length="102" mass="10730">MAVAEQPWPRCASYHSPNTNSCQDLGNSILLLLGLIICMNIGINMVTLVRAGLGGRVPAGWRGAGLVARAYLGSPCLSPSFGADSVSSYTKCSAELFLRKVS</sequence>
<name>S7NG72_MYOBR</name>
<evidence type="ECO:0000313" key="7">
    <source>
        <dbReference type="EMBL" id="EPQ15465.1"/>
    </source>
</evidence>
<dbReference type="GO" id="GO:0005737">
    <property type="term" value="C:cytoplasm"/>
    <property type="evidence" value="ECO:0007669"/>
    <property type="project" value="TreeGrafter"/>
</dbReference>